<dbReference type="RefSeq" id="WP_092954194.1">
    <property type="nucleotide sequence ID" value="NZ_FOMQ01000010.1"/>
</dbReference>
<keyword evidence="2" id="KW-0472">Membrane</keyword>
<feature type="compositionally biased region" description="Low complexity" evidence="1">
    <location>
        <begin position="68"/>
        <end position="90"/>
    </location>
</feature>
<name>A0A1I1WP75_9BURK</name>
<accession>A0A1I1WP75</accession>
<dbReference type="Proteomes" id="UP000199517">
    <property type="component" value="Unassembled WGS sequence"/>
</dbReference>
<feature type="compositionally biased region" description="Low complexity" evidence="1">
    <location>
        <begin position="98"/>
        <end position="121"/>
    </location>
</feature>
<proteinExistence type="predicted"/>
<dbReference type="OrthoDB" id="8821460at2"/>
<evidence type="ECO:0000256" key="1">
    <source>
        <dbReference type="SAM" id="MobiDB-lite"/>
    </source>
</evidence>
<keyword evidence="2" id="KW-1133">Transmembrane helix</keyword>
<reference evidence="4" key="1">
    <citation type="submission" date="2016-10" db="EMBL/GenBank/DDBJ databases">
        <authorList>
            <person name="Varghese N."/>
            <person name="Submissions S."/>
        </authorList>
    </citation>
    <scope>NUCLEOTIDE SEQUENCE [LARGE SCALE GENOMIC DNA]</scope>
    <source>
        <strain evidence="4">DSM 7481</strain>
    </source>
</reference>
<evidence type="ECO:0000313" key="3">
    <source>
        <dbReference type="EMBL" id="SFD96781.1"/>
    </source>
</evidence>
<feature type="region of interest" description="Disordered" evidence="1">
    <location>
        <begin position="53"/>
        <end position="121"/>
    </location>
</feature>
<protein>
    <submittedName>
        <fullName evidence="3">Uncharacterized protein</fullName>
    </submittedName>
</protein>
<gene>
    <name evidence="3" type="ORF">SAMN04489710_110123</name>
</gene>
<dbReference type="EMBL" id="FOMQ01000010">
    <property type="protein sequence ID" value="SFD96781.1"/>
    <property type="molecule type" value="Genomic_DNA"/>
</dbReference>
<keyword evidence="2" id="KW-0812">Transmembrane</keyword>
<feature type="transmembrane region" description="Helical" evidence="2">
    <location>
        <begin position="31"/>
        <end position="51"/>
    </location>
</feature>
<organism evidence="3 4">
    <name type="scientific">Paracidovorax konjaci</name>
    <dbReference type="NCBI Taxonomy" id="32040"/>
    <lineage>
        <taxon>Bacteria</taxon>
        <taxon>Pseudomonadati</taxon>
        <taxon>Pseudomonadota</taxon>
        <taxon>Betaproteobacteria</taxon>
        <taxon>Burkholderiales</taxon>
        <taxon>Comamonadaceae</taxon>
        <taxon>Paracidovorax</taxon>
    </lineage>
</organism>
<sequence length="121" mass="11874">MEPSKQHPSPSQTAPGGTPLPSASNRDNRRVWWMAVGAAVIVLLAVIAFNAMGPKMPTRSPGEGTGTPASQGAAQSGGPPPSGSVDGAAPQRSDTPTPAGREAMGAPAGAAPAAQPASATR</sequence>
<dbReference type="AlphaFoldDB" id="A0A1I1WP75"/>
<feature type="region of interest" description="Disordered" evidence="1">
    <location>
        <begin position="1"/>
        <end position="25"/>
    </location>
</feature>
<evidence type="ECO:0000313" key="4">
    <source>
        <dbReference type="Proteomes" id="UP000199517"/>
    </source>
</evidence>
<keyword evidence="4" id="KW-1185">Reference proteome</keyword>
<evidence type="ECO:0000256" key="2">
    <source>
        <dbReference type="SAM" id="Phobius"/>
    </source>
</evidence>